<evidence type="ECO:0000256" key="4">
    <source>
        <dbReference type="ARBA" id="ARBA00022540"/>
    </source>
</evidence>
<evidence type="ECO:0000256" key="3">
    <source>
        <dbReference type="ARBA" id="ARBA00013819"/>
    </source>
</evidence>
<feature type="region of interest" description="Disordered" evidence="9">
    <location>
        <begin position="516"/>
        <end position="575"/>
    </location>
</feature>
<feature type="domain" description="Translation initiation factor beta propellor-like" evidence="10">
    <location>
        <begin position="207"/>
        <end position="275"/>
    </location>
</feature>
<dbReference type="GO" id="GO:0006417">
    <property type="term" value="P:regulation of translation"/>
    <property type="evidence" value="ECO:0007669"/>
    <property type="project" value="UniProtKB-KW"/>
</dbReference>
<dbReference type="EMBL" id="CAXLJL010000800">
    <property type="protein sequence ID" value="CAL5140855.1"/>
    <property type="molecule type" value="Genomic_DNA"/>
</dbReference>
<dbReference type="GO" id="GO:0043022">
    <property type="term" value="F:ribosome binding"/>
    <property type="evidence" value="ECO:0007669"/>
    <property type="project" value="TreeGrafter"/>
</dbReference>
<dbReference type="PANTHER" id="PTHR13227:SF0">
    <property type="entry name" value="EUKARYOTIC TRANSLATION INITIATION FACTOR 2A"/>
    <property type="match status" value="1"/>
</dbReference>
<dbReference type="InterPro" id="IPR013979">
    <property type="entry name" value="TIF_beta_prop-like"/>
</dbReference>
<dbReference type="GO" id="GO:0022627">
    <property type="term" value="C:cytosolic small ribosomal subunit"/>
    <property type="evidence" value="ECO:0007669"/>
    <property type="project" value="TreeGrafter"/>
</dbReference>
<dbReference type="InterPro" id="IPR015943">
    <property type="entry name" value="WD40/YVTN_repeat-like_dom_sf"/>
</dbReference>
<feature type="compositionally biased region" description="Polar residues" evidence="9">
    <location>
        <begin position="276"/>
        <end position="290"/>
    </location>
</feature>
<dbReference type="GO" id="GO:0003729">
    <property type="term" value="F:mRNA binding"/>
    <property type="evidence" value="ECO:0007669"/>
    <property type="project" value="TreeGrafter"/>
</dbReference>
<name>A0AAV2TX00_CALDB</name>
<evidence type="ECO:0000259" key="10">
    <source>
        <dbReference type="Pfam" id="PF08662"/>
    </source>
</evidence>
<keyword evidence="4" id="KW-0396">Initiation factor</keyword>
<feature type="compositionally biased region" description="Low complexity" evidence="9">
    <location>
        <begin position="533"/>
        <end position="554"/>
    </location>
</feature>
<keyword evidence="5" id="KW-0853">WD repeat</keyword>
<comment type="similarity">
    <text evidence="2">Belongs to the WD repeat EIF2A family.</text>
</comment>
<comment type="function">
    <text evidence="1">Functions in the early steps of protein synthesis of a small number of specific mRNAs. Acts by directing the binding of methionyl-tRNAi to 40S ribosomal subunits. In contrast to the eIF-2 complex, it binds methionyl-tRNAi to 40S subunits in a codon-dependent manner, whereas the eIF-2 complex binds methionyl-tRNAi to 40S subunits in a GTP-dependent manner.</text>
</comment>
<dbReference type="Pfam" id="PF08662">
    <property type="entry name" value="eIF2A"/>
    <property type="match status" value="2"/>
</dbReference>
<dbReference type="GO" id="GO:0000049">
    <property type="term" value="F:tRNA binding"/>
    <property type="evidence" value="ECO:0007669"/>
    <property type="project" value="TreeGrafter"/>
</dbReference>
<accession>A0AAV2TX00</accession>
<keyword evidence="6" id="KW-0677">Repeat</keyword>
<reference evidence="11" key="1">
    <citation type="submission" date="2024-06" db="EMBL/GenBank/DDBJ databases">
        <authorList>
            <person name="Liu X."/>
            <person name="Lenzi L."/>
            <person name="Haldenby T S."/>
            <person name="Uol C."/>
        </authorList>
    </citation>
    <scope>NUCLEOTIDE SEQUENCE</scope>
</reference>
<comment type="caution">
    <text evidence="11">The sequence shown here is derived from an EMBL/GenBank/DDBJ whole genome shotgun (WGS) entry which is preliminary data.</text>
</comment>
<evidence type="ECO:0000256" key="9">
    <source>
        <dbReference type="SAM" id="MobiDB-lite"/>
    </source>
</evidence>
<sequence length="619" mass="67705">MFACYSSDGVRLYKCNAAGDVECVKTFSTGKAKSLSVCRGGRSLAFLDGENVVVYDLEKRADTCFNVGEATRFSISPCGRTLFIFKTYCSVTGAPQGPPNVSIYDVETKSMLWEYVQRSVDSWAPQWNSNSSVCAVCVNGELKVFKQNQYSNKSACRLDTRGMRHFSLSPSTNTPYLAVYIPGHKGQPSAVRVYDCQGEQSTMVANKSFFKADTVRLSWNDRGTDLLILSSTKLSDENYYGDQELFYLSASRSGSSAIVTMPRKGPIYQMAWKPTPANSTSQASEKSTSKGSSKDLFAVCHGFTPASVTVFGTNCDPLFDFGTGSWNQFFFNPHGNLVLLAGLGGLPGDMSVWDFEQRERLSCFKTTDITSVSWLNDGEHLVMATTTPRLRVNNGFGIWHYSGKQLGFVKTLPRDVPRPATVDLPAATEHELYQVSVIPQCQLPPMPKPRKFEPVVLGKAGGAAGGAKSGGLYVPPSLRNRSEVAKQAVAAAYRVEIAKPKYEPGPRTYLPVGMYPAEATGDKRPKRHKNAAKKASATANADNNPPVNQNPSPQEVSPQPTVAPTNTSKETSQIRKKLNQIEKLKAEQAAGKQLAFNQIEKIARESELREELAKLSLSS</sequence>
<dbReference type="GO" id="GO:0003743">
    <property type="term" value="F:translation initiation factor activity"/>
    <property type="evidence" value="ECO:0007669"/>
    <property type="project" value="UniProtKB-KW"/>
</dbReference>
<organism evidence="11 12">
    <name type="scientific">Calicophoron daubneyi</name>
    <name type="common">Rumen fluke</name>
    <name type="synonym">Paramphistomum daubneyi</name>
    <dbReference type="NCBI Taxonomy" id="300641"/>
    <lineage>
        <taxon>Eukaryota</taxon>
        <taxon>Metazoa</taxon>
        <taxon>Spiralia</taxon>
        <taxon>Lophotrochozoa</taxon>
        <taxon>Platyhelminthes</taxon>
        <taxon>Trematoda</taxon>
        <taxon>Digenea</taxon>
        <taxon>Plagiorchiida</taxon>
        <taxon>Pronocephalata</taxon>
        <taxon>Paramphistomoidea</taxon>
        <taxon>Paramphistomidae</taxon>
        <taxon>Calicophoron</taxon>
    </lineage>
</organism>
<feature type="compositionally biased region" description="Polar residues" evidence="9">
    <location>
        <begin position="555"/>
        <end position="571"/>
    </location>
</feature>
<dbReference type="InterPro" id="IPR011387">
    <property type="entry name" value="TIF2A"/>
</dbReference>
<evidence type="ECO:0000256" key="5">
    <source>
        <dbReference type="ARBA" id="ARBA00022574"/>
    </source>
</evidence>
<evidence type="ECO:0000256" key="6">
    <source>
        <dbReference type="ARBA" id="ARBA00022737"/>
    </source>
</evidence>
<evidence type="ECO:0000313" key="11">
    <source>
        <dbReference type="EMBL" id="CAL5140855.1"/>
    </source>
</evidence>
<proteinExistence type="inferred from homology"/>
<dbReference type="Proteomes" id="UP001497525">
    <property type="component" value="Unassembled WGS sequence"/>
</dbReference>
<evidence type="ECO:0000256" key="1">
    <source>
        <dbReference type="ARBA" id="ARBA00003993"/>
    </source>
</evidence>
<keyword evidence="8" id="KW-0648">Protein biosynthesis</keyword>
<dbReference type="AlphaFoldDB" id="A0AAV2TX00"/>
<gene>
    <name evidence="11" type="ORF">CDAUBV1_LOCUS16160</name>
</gene>
<dbReference type="Gene3D" id="2.130.10.10">
    <property type="entry name" value="YVTN repeat-like/Quinoprotein amine dehydrogenase"/>
    <property type="match status" value="1"/>
</dbReference>
<protein>
    <recommendedName>
        <fullName evidence="3">Eukaryotic translation initiation factor 2A</fullName>
    </recommendedName>
</protein>
<feature type="region of interest" description="Disordered" evidence="9">
    <location>
        <begin position="270"/>
        <end position="290"/>
    </location>
</feature>
<evidence type="ECO:0000256" key="8">
    <source>
        <dbReference type="ARBA" id="ARBA00022917"/>
    </source>
</evidence>
<evidence type="ECO:0000313" key="12">
    <source>
        <dbReference type="Proteomes" id="UP001497525"/>
    </source>
</evidence>
<evidence type="ECO:0000256" key="2">
    <source>
        <dbReference type="ARBA" id="ARBA00009573"/>
    </source>
</evidence>
<feature type="domain" description="Translation initiation factor beta propellor-like" evidence="10">
    <location>
        <begin position="294"/>
        <end position="406"/>
    </location>
</feature>
<keyword evidence="7" id="KW-0810">Translation regulation</keyword>
<dbReference type="SUPFAM" id="SSF82171">
    <property type="entry name" value="DPP6 N-terminal domain-like"/>
    <property type="match status" value="1"/>
</dbReference>
<evidence type="ECO:0000256" key="7">
    <source>
        <dbReference type="ARBA" id="ARBA00022845"/>
    </source>
</evidence>
<dbReference type="PANTHER" id="PTHR13227">
    <property type="entry name" value="EUKARYOTIC TRANSLATION INITIATION FACTOR 2A"/>
    <property type="match status" value="1"/>
</dbReference>